<evidence type="ECO:0000256" key="4">
    <source>
        <dbReference type="ARBA" id="ARBA00023125"/>
    </source>
</evidence>
<evidence type="ECO:0000313" key="10">
    <source>
        <dbReference type="Proteomes" id="UP001216150"/>
    </source>
</evidence>
<dbReference type="Proteomes" id="UP001216150">
    <property type="component" value="Unassembled WGS sequence"/>
</dbReference>
<dbReference type="GO" id="GO:0003677">
    <property type="term" value="F:DNA binding"/>
    <property type="evidence" value="ECO:0007669"/>
    <property type="project" value="UniProtKB-KW"/>
</dbReference>
<dbReference type="GO" id="GO:0005634">
    <property type="term" value="C:nucleus"/>
    <property type="evidence" value="ECO:0007669"/>
    <property type="project" value="UniProtKB-SubCell"/>
</dbReference>
<dbReference type="GO" id="GO:0008270">
    <property type="term" value="F:zinc ion binding"/>
    <property type="evidence" value="ECO:0007669"/>
    <property type="project" value="InterPro"/>
</dbReference>
<dbReference type="EMBL" id="JAQJAC010000006">
    <property type="protein sequence ID" value="KAJ5580401.1"/>
    <property type="molecule type" value="Genomic_DNA"/>
</dbReference>
<comment type="subcellular location">
    <subcellularLocation>
        <location evidence="1">Nucleus</location>
    </subcellularLocation>
</comment>
<proteinExistence type="predicted"/>
<dbReference type="PROSITE" id="PS00463">
    <property type="entry name" value="ZN2_CY6_FUNGAL_1"/>
    <property type="match status" value="1"/>
</dbReference>
<sequence length="86" mass="9493">MSTADDNYTVHKVSLKRTRQACGPCRRKKARCPGEKPVCSLCQRLGQHCTYAAQVISNRARVQRDTTSGGPEVDADDCQEVPSLEI</sequence>
<dbReference type="PANTHER" id="PTHR47338">
    <property type="entry name" value="ZN(II)2CYS6 TRANSCRIPTION FACTOR (EUROFUNG)-RELATED"/>
    <property type="match status" value="1"/>
</dbReference>
<evidence type="ECO:0000259" key="8">
    <source>
        <dbReference type="PROSITE" id="PS50048"/>
    </source>
</evidence>
<comment type="caution">
    <text evidence="9">The sequence shown here is derived from an EMBL/GenBank/DDBJ whole genome shotgun (WGS) entry which is preliminary data.</text>
</comment>
<evidence type="ECO:0000256" key="5">
    <source>
        <dbReference type="ARBA" id="ARBA00023163"/>
    </source>
</evidence>
<dbReference type="PANTHER" id="PTHR47338:SF9">
    <property type="entry name" value="ZN(II)2CYS6 TRANSCRIPTION FACTOR (EUROFUNG)"/>
    <property type="match status" value="1"/>
</dbReference>
<evidence type="ECO:0000256" key="3">
    <source>
        <dbReference type="ARBA" id="ARBA00023015"/>
    </source>
</evidence>
<accession>A0AAD6DGR9</accession>
<evidence type="ECO:0000256" key="7">
    <source>
        <dbReference type="SAM" id="MobiDB-lite"/>
    </source>
</evidence>
<evidence type="ECO:0000313" key="9">
    <source>
        <dbReference type="EMBL" id="KAJ5580401.1"/>
    </source>
</evidence>
<dbReference type="GO" id="GO:0000981">
    <property type="term" value="F:DNA-binding transcription factor activity, RNA polymerase II-specific"/>
    <property type="evidence" value="ECO:0007669"/>
    <property type="project" value="InterPro"/>
</dbReference>
<keyword evidence="2" id="KW-0479">Metal-binding</keyword>
<protein>
    <recommendedName>
        <fullName evidence="8">Zn(2)-C6 fungal-type domain-containing protein</fullName>
    </recommendedName>
</protein>
<gene>
    <name evidence="9" type="ORF">N7450_006702</name>
</gene>
<keyword evidence="6" id="KW-0539">Nucleus</keyword>
<dbReference type="SUPFAM" id="SSF57701">
    <property type="entry name" value="Zn2/Cys6 DNA-binding domain"/>
    <property type="match status" value="1"/>
</dbReference>
<dbReference type="PROSITE" id="PS50048">
    <property type="entry name" value="ZN2_CY6_FUNGAL_2"/>
    <property type="match status" value="1"/>
</dbReference>
<feature type="region of interest" description="Disordered" evidence="7">
    <location>
        <begin position="60"/>
        <end position="86"/>
    </location>
</feature>
<keyword evidence="3" id="KW-0805">Transcription regulation</keyword>
<keyword evidence="4" id="KW-0238">DNA-binding</keyword>
<dbReference type="CDD" id="cd00067">
    <property type="entry name" value="GAL4"/>
    <property type="match status" value="1"/>
</dbReference>
<keyword evidence="10" id="KW-1185">Reference proteome</keyword>
<dbReference type="InterPro" id="IPR050815">
    <property type="entry name" value="TF_fung"/>
</dbReference>
<evidence type="ECO:0000256" key="6">
    <source>
        <dbReference type="ARBA" id="ARBA00023242"/>
    </source>
</evidence>
<dbReference type="SMART" id="SM00066">
    <property type="entry name" value="GAL4"/>
    <property type="match status" value="1"/>
</dbReference>
<dbReference type="Gene3D" id="4.10.240.10">
    <property type="entry name" value="Zn(2)-C6 fungal-type DNA-binding domain"/>
    <property type="match status" value="1"/>
</dbReference>
<dbReference type="Pfam" id="PF00172">
    <property type="entry name" value="Zn_clus"/>
    <property type="match status" value="1"/>
</dbReference>
<dbReference type="InterPro" id="IPR001138">
    <property type="entry name" value="Zn2Cys6_DnaBD"/>
</dbReference>
<evidence type="ECO:0000256" key="1">
    <source>
        <dbReference type="ARBA" id="ARBA00004123"/>
    </source>
</evidence>
<dbReference type="AlphaFoldDB" id="A0AAD6DGR9"/>
<reference evidence="9 10" key="1">
    <citation type="journal article" date="2023" name="IMA Fungus">
        <title>Comparative genomic study of the Penicillium genus elucidates a diverse pangenome and 15 lateral gene transfer events.</title>
        <authorList>
            <person name="Petersen C."/>
            <person name="Sorensen T."/>
            <person name="Nielsen M.R."/>
            <person name="Sondergaard T.E."/>
            <person name="Sorensen J.L."/>
            <person name="Fitzpatrick D.A."/>
            <person name="Frisvad J.C."/>
            <person name="Nielsen K.L."/>
        </authorList>
    </citation>
    <scope>NUCLEOTIDE SEQUENCE [LARGE SCALE GENOMIC DNA]</scope>
    <source>
        <strain evidence="9 10">IBT 29057</strain>
    </source>
</reference>
<feature type="domain" description="Zn(2)-C6 fungal-type" evidence="8">
    <location>
        <begin position="21"/>
        <end position="51"/>
    </location>
</feature>
<evidence type="ECO:0000256" key="2">
    <source>
        <dbReference type="ARBA" id="ARBA00022723"/>
    </source>
</evidence>
<keyword evidence="5" id="KW-0804">Transcription</keyword>
<dbReference type="InterPro" id="IPR036864">
    <property type="entry name" value="Zn2-C6_fun-type_DNA-bd_sf"/>
</dbReference>
<name>A0AAD6DGR9_9EURO</name>
<organism evidence="9 10">
    <name type="scientific">Penicillium hetheringtonii</name>
    <dbReference type="NCBI Taxonomy" id="911720"/>
    <lineage>
        <taxon>Eukaryota</taxon>
        <taxon>Fungi</taxon>
        <taxon>Dikarya</taxon>
        <taxon>Ascomycota</taxon>
        <taxon>Pezizomycotina</taxon>
        <taxon>Eurotiomycetes</taxon>
        <taxon>Eurotiomycetidae</taxon>
        <taxon>Eurotiales</taxon>
        <taxon>Aspergillaceae</taxon>
        <taxon>Penicillium</taxon>
    </lineage>
</organism>